<comment type="caution">
    <text evidence="2">The sequence shown here is derived from an EMBL/GenBank/DDBJ whole genome shotgun (WGS) entry which is preliminary data.</text>
</comment>
<dbReference type="OrthoDB" id="10634115at2759"/>
<dbReference type="SUPFAM" id="SSF56235">
    <property type="entry name" value="N-terminal nucleophile aminohydrolases (Ntn hydrolases)"/>
    <property type="match status" value="1"/>
</dbReference>
<protein>
    <submittedName>
        <fullName evidence="2">Uncharacterized protein</fullName>
    </submittedName>
</protein>
<keyword evidence="3" id="KW-1185">Reference proteome</keyword>
<name>A0A7J6VFD7_THATH</name>
<dbReference type="Proteomes" id="UP000554482">
    <property type="component" value="Unassembled WGS sequence"/>
</dbReference>
<dbReference type="AlphaFoldDB" id="A0A7J6VFD7"/>
<accession>A0A7J6VFD7</accession>
<dbReference type="Gene3D" id="3.60.20.10">
    <property type="entry name" value="Glutamine Phosphoribosylpyrophosphate, subunit 1, domain 1"/>
    <property type="match status" value="1"/>
</dbReference>
<feature type="region of interest" description="Disordered" evidence="1">
    <location>
        <begin position="85"/>
        <end position="107"/>
    </location>
</feature>
<evidence type="ECO:0000256" key="1">
    <source>
        <dbReference type="SAM" id="MobiDB-lite"/>
    </source>
</evidence>
<dbReference type="EMBL" id="JABWDY010032888">
    <property type="protein sequence ID" value="KAF5183846.1"/>
    <property type="molecule type" value="Genomic_DNA"/>
</dbReference>
<sequence>MEKTAQETIDVRVSRHRPAPALGRFLRHGRSITCQSWHLLSEPTPVLHAYITYPATSLRSSPLSHQFRSLYKIPLDGKSTIQKKSVEKQQTMSRKGKNAIQADEEEDKRMMHTTEDDEDIIIHSSTIICSVKYEGGILCGADSRFNLKVRSSGISKGITKDHGKKIIKINDQSWLLCSGGHQNWLKLEKHLKEFRILGACPRILDLKEETRRYLENTENDLQVILVGFDCIDFRYYSFLFDNQGNPYDDDVLVGGSGRNSYQIDENFHRLRSRTEATDRCLRTILRAIDRDDDCGGCVQLLYLEANKTEHVVLGLEEDLREYEAEYGRR</sequence>
<evidence type="ECO:0000313" key="3">
    <source>
        <dbReference type="Proteomes" id="UP000554482"/>
    </source>
</evidence>
<organism evidence="2 3">
    <name type="scientific">Thalictrum thalictroides</name>
    <name type="common">Rue-anemone</name>
    <name type="synonym">Anemone thalictroides</name>
    <dbReference type="NCBI Taxonomy" id="46969"/>
    <lineage>
        <taxon>Eukaryota</taxon>
        <taxon>Viridiplantae</taxon>
        <taxon>Streptophyta</taxon>
        <taxon>Embryophyta</taxon>
        <taxon>Tracheophyta</taxon>
        <taxon>Spermatophyta</taxon>
        <taxon>Magnoliopsida</taxon>
        <taxon>Ranunculales</taxon>
        <taxon>Ranunculaceae</taxon>
        <taxon>Thalictroideae</taxon>
        <taxon>Thalictrum</taxon>
    </lineage>
</organism>
<proteinExistence type="predicted"/>
<gene>
    <name evidence="2" type="ORF">FRX31_026572</name>
</gene>
<evidence type="ECO:0000313" key="2">
    <source>
        <dbReference type="EMBL" id="KAF5183846.1"/>
    </source>
</evidence>
<reference evidence="2 3" key="1">
    <citation type="submission" date="2020-06" db="EMBL/GenBank/DDBJ databases">
        <title>Transcriptomic and genomic resources for Thalictrum thalictroides and T. hernandezii: Facilitating candidate gene discovery in an emerging model plant lineage.</title>
        <authorList>
            <person name="Arias T."/>
            <person name="Riano-Pachon D.M."/>
            <person name="Di Stilio V.S."/>
        </authorList>
    </citation>
    <scope>NUCLEOTIDE SEQUENCE [LARGE SCALE GENOMIC DNA]</scope>
    <source>
        <strain evidence="3">cv. WT478/WT964</strain>
        <tissue evidence="2">Leaves</tissue>
    </source>
</reference>
<dbReference type="InterPro" id="IPR029055">
    <property type="entry name" value="Ntn_hydrolases_N"/>
</dbReference>